<proteinExistence type="predicted"/>
<evidence type="ECO:0000313" key="18">
    <source>
        <dbReference type="Proteomes" id="UP000600247"/>
    </source>
</evidence>
<dbReference type="EMBL" id="BMHY01000009">
    <property type="protein sequence ID" value="GGG80159.1"/>
    <property type="molecule type" value="Genomic_DNA"/>
</dbReference>
<dbReference type="Gene3D" id="6.10.340.10">
    <property type="match status" value="1"/>
</dbReference>
<dbReference type="PANTHER" id="PTHR45528">
    <property type="entry name" value="SENSOR HISTIDINE KINASE CPXA"/>
    <property type="match status" value="1"/>
</dbReference>
<dbReference type="GO" id="GO:0005886">
    <property type="term" value="C:plasma membrane"/>
    <property type="evidence" value="ECO:0007669"/>
    <property type="project" value="UniProtKB-SubCell"/>
</dbReference>
<dbReference type="SUPFAM" id="SSF158472">
    <property type="entry name" value="HAMP domain-like"/>
    <property type="match status" value="1"/>
</dbReference>
<evidence type="ECO:0000256" key="2">
    <source>
        <dbReference type="ARBA" id="ARBA00004651"/>
    </source>
</evidence>
<dbReference type="PROSITE" id="PS50885">
    <property type="entry name" value="HAMP"/>
    <property type="match status" value="1"/>
</dbReference>
<keyword evidence="8" id="KW-0547">Nucleotide-binding</keyword>
<dbReference type="InterPro" id="IPR050398">
    <property type="entry name" value="HssS/ArlS-like"/>
</dbReference>
<dbReference type="SMART" id="SM00304">
    <property type="entry name" value="HAMP"/>
    <property type="match status" value="1"/>
</dbReference>
<dbReference type="FunFam" id="1.10.287.130:FF:000001">
    <property type="entry name" value="Two-component sensor histidine kinase"/>
    <property type="match status" value="1"/>
</dbReference>
<keyword evidence="4" id="KW-1003">Cell membrane</keyword>
<dbReference type="InterPro" id="IPR004358">
    <property type="entry name" value="Sig_transdc_His_kin-like_C"/>
</dbReference>
<evidence type="ECO:0000256" key="14">
    <source>
        <dbReference type="SAM" id="Phobius"/>
    </source>
</evidence>
<dbReference type="SUPFAM" id="SSF55874">
    <property type="entry name" value="ATPase domain of HSP90 chaperone/DNA topoisomerase II/histidine kinase"/>
    <property type="match status" value="1"/>
</dbReference>
<keyword evidence="18" id="KW-1185">Reference proteome</keyword>
<name>A0A917M6B0_9BACL</name>
<feature type="transmembrane region" description="Helical" evidence="14">
    <location>
        <begin position="12"/>
        <end position="34"/>
    </location>
</feature>
<feature type="transmembrane region" description="Helical" evidence="14">
    <location>
        <begin position="162"/>
        <end position="186"/>
    </location>
</feature>
<dbReference type="GO" id="GO:0005524">
    <property type="term" value="F:ATP binding"/>
    <property type="evidence" value="ECO:0007669"/>
    <property type="project" value="UniProtKB-KW"/>
</dbReference>
<dbReference type="SMART" id="SM00387">
    <property type="entry name" value="HATPase_c"/>
    <property type="match status" value="1"/>
</dbReference>
<evidence type="ECO:0000256" key="6">
    <source>
        <dbReference type="ARBA" id="ARBA00022679"/>
    </source>
</evidence>
<dbReference type="EC" id="2.7.13.3" evidence="3"/>
<feature type="domain" description="HAMP" evidence="16">
    <location>
        <begin position="188"/>
        <end position="240"/>
    </location>
</feature>
<dbReference type="PROSITE" id="PS50109">
    <property type="entry name" value="HIS_KIN"/>
    <property type="match status" value="1"/>
</dbReference>
<dbReference type="InterPro" id="IPR003660">
    <property type="entry name" value="HAMP_dom"/>
</dbReference>
<accession>A0A917M6B0</accession>
<keyword evidence="9 17" id="KW-0418">Kinase</keyword>
<gene>
    <name evidence="17" type="ORF">GCM10010918_41540</name>
</gene>
<keyword evidence="7 14" id="KW-0812">Transmembrane</keyword>
<dbReference type="SUPFAM" id="SSF47384">
    <property type="entry name" value="Homodimeric domain of signal transducing histidine kinase"/>
    <property type="match status" value="1"/>
</dbReference>
<evidence type="ECO:0000256" key="7">
    <source>
        <dbReference type="ARBA" id="ARBA00022692"/>
    </source>
</evidence>
<evidence type="ECO:0000256" key="9">
    <source>
        <dbReference type="ARBA" id="ARBA00022777"/>
    </source>
</evidence>
<dbReference type="InterPro" id="IPR036097">
    <property type="entry name" value="HisK_dim/P_sf"/>
</dbReference>
<keyword evidence="12" id="KW-0902">Two-component regulatory system</keyword>
<dbReference type="InterPro" id="IPR003594">
    <property type="entry name" value="HATPase_dom"/>
</dbReference>
<evidence type="ECO:0000256" key="5">
    <source>
        <dbReference type="ARBA" id="ARBA00022553"/>
    </source>
</evidence>
<dbReference type="Proteomes" id="UP000600247">
    <property type="component" value="Unassembled WGS sequence"/>
</dbReference>
<dbReference type="Gene3D" id="3.30.565.10">
    <property type="entry name" value="Histidine kinase-like ATPase, C-terminal domain"/>
    <property type="match status" value="1"/>
</dbReference>
<dbReference type="SMART" id="SM00388">
    <property type="entry name" value="HisKA"/>
    <property type="match status" value="1"/>
</dbReference>
<evidence type="ECO:0000256" key="11">
    <source>
        <dbReference type="ARBA" id="ARBA00022989"/>
    </source>
</evidence>
<dbReference type="CDD" id="cd00075">
    <property type="entry name" value="HATPase"/>
    <property type="match status" value="1"/>
</dbReference>
<dbReference type="Gene3D" id="1.10.287.130">
    <property type="match status" value="1"/>
</dbReference>
<comment type="caution">
    <text evidence="17">The sequence shown here is derived from an EMBL/GenBank/DDBJ whole genome shotgun (WGS) entry which is preliminary data.</text>
</comment>
<evidence type="ECO:0000256" key="10">
    <source>
        <dbReference type="ARBA" id="ARBA00022840"/>
    </source>
</evidence>
<comment type="catalytic activity">
    <reaction evidence="1">
        <text>ATP + protein L-histidine = ADP + protein N-phospho-L-histidine.</text>
        <dbReference type="EC" id="2.7.13.3"/>
    </reaction>
</comment>
<evidence type="ECO:0000256" key="13">
    <source>
        <dbReference type="ARBA" id="ARBA00023136"/>
    </source>
</evidence>
<dbReference type="AlphaFoldDB" id="A0A917M6B0"/>
<organism evidence="17 18">
    <name type="scientific">Paenibacillus radicis</name>
    <name type="common">ex Gao et al. 2016</name>
    <dbReference type="NCBI Taxonomy" id="1737354"/>
    <lineage>
        <taxon>Bacteria</taxon>
        <taxon>Bacillati</taxon>
        <taxon>Bacillota</taxon>
        <taxon>Bacilli</taxon>
        <taxon>Bacillales</taxon>
        <taxon>Paenibacillaceae</taxon>
        <taxon>Paenibacillus</taxon>
    </lineage>
</organism>
<keyword evidence="5" id="KW-0597">Phosphoprotein</keyword>
<dbReference type="PANTHER" id="PTHR45528:SF1">
    <property type="entry name" value="SENSOR HISTIDINE KINASE CPXA"/>
    <property type="match status" value="1"/>
</dbReference>
<dbReference type="InterPro" id="IPR003661">
    <property type="entry name" value="HisK_dim/P_dom"/>
</dbReference>
<evidence type="ECO:0000256" key="8">
    <source>
        <dbReference type="ARBA" id="ARBA00022741"/>
    </source>
</evidence>
<evidence type="ECO:0000256" key="12">
    <source>
        <dbReference type="ARBA" id="ARBA00023012"/>
    </source>
</evidence>
<comment type="subcellular location">
    <subcellularLocation>
        <location evidence="2">Cell membrane</location>
        <topology evidence="2">Multi-pass membrane protein</topology>
    </subcellularLocation>
</comment>
<evidence type="ECO:0000259" key="15">
    <source>
        <dbReference type="PROSITE" id="PS50109"/>
    </source>
</evidence>
<evidence type="ECO:0000259" key="16">
    <source>
        <dbReference type="PROSITE" id="PS50885"/>
    </source>
</evidence>
<keyword evidence="6" id="KW-0808">Transferase</keyword>
<evidence type="ECO:0000256" key="3">
    <source>
        <dbReference type="ARBA" id="ARBA00012438"/>
    </source>
</evidence>
<dbReference type="Pfam" id="PF02518">
    <property type="entry name" value="HATPase_c"/>
    <property type="match status" value="1"/>
</dbReference>
<dbReference type="CDD" id="cd00082">
    <property type="entry name" value="HisKA"/>
    <property type="match status" value="1"/>
</dbReference>
<evidence type="ECO:0000313" key="17">
    <source>
        <dbReference type="EMBL" id="GGG80159.1"/>
    </source>
</evidence>
<dbReference type="Pfam" id="PF00512">
    <property type="entry name" value="HisKA"/>
    <property type="match status" value="1"/>
</dbReference>
<keyword evidence="11 14" id="KW-1133">Transmembrane helix</keyword>
<evidence type="ECO:0000256" key="4">
    <source>
        <dbReference type="ARBA" id="ARBA00022475"/>
    </source>
</evidence>
<dbReference type="Pfam" id="PF00672">
    <property type="entry name" value="HAMP"/>
    <property type="match status" value="1"/>
</dbReference>
<evidence type="ECO:0000256" key="1">
    <source>
        <dbReference type="ARBA" id="ARBA00000085"/>
    </source>
</evidence>
<dbReference type="FunFam" id="3.30.565.10:FF:000006">
    <property type="entry name" value="Sensor histidine kinase WalK"/>
    <property type="match status" value="1"/>
</dbReference>
<sequence>MPLSIRRKLYLSYMLMTIVPFIVVSGIIIVTLSLSGVEDLRDIKKNTEILYVQSFTAGELHNALQNNPDRVDQPSELAKWDAKLAELNSGFVFFREGKVDQISTYLKKFVPNEDWQKYANSTPEEVAYKQYRFRFVSLSFTYSNGDAGKALLLLRADQVPMYWHPIFGLSALCIIGLTGVLLTYFVSRSIIRPIQKLKTAALLMKEGDLSQRVNTTSKGEVGDLGNAFEEMRVRLKHSIDQSLQYEDNRKMLLSHISHDLKTPISAIKGYVEGIMDGIANTDEKRERYMRTIYRKATDMDRLIDELFLFSKLDMQKVAFDFKVIDLRSYLLYFMEEQQFDMEKSEIDFRISDLISGGSSLYVAADSEKLSRALGNILSNSVKYMGELHGDGEDGGKSITVRIATRSDREAIIVIEDSGPGIEPEDLPYIFDGFYRAEQSRNSETGGSGLGLAIVKQIIEGHGGRVWAENAQEGGSRFYVALPIATQAKTVTQDEENIDY</sequence>
<dbReference type="InterPro" id="IPR005467">
    <property type="entry name" value="His_kinase_dom"/>
</dbReference>
<keyword evidence="10" id="KW-0067">ATP-binding</keyword>
<feature type="domain" description="Histidine kinase" evidence="15">
    <location>
        <begin position="255"/>
        <end position="485"/>
    </location>
</feature>
<keyword evidence="13 14" id="KW-0472">Membrane</keyword>
<dbReference type="InterPro" id="IPR036890">
    <property type="entry name" value="HATPase_C_sf"/>
</dbReference>
<protein>
    <recommendedName>
        <fullName evidence="3">histidine kinase</fullName>
        <ecNumber evidence="3">2.7.13.3</ecNumber>
    </recommendedName>
</protein>
<dbReference type="GO" id="GO:0000155">
    <property type="term" value="F:phosphorelay sensor kinase activity"/>
    <property type="evidence" value="ECO:0007669"/>
    <property type="project" value="InterPro"/>
</dbReference>
<reference evidence="17 18" key="1">
    <citation type="journal article" date="2014" name="Int. J. Syst. Evol. Microbiol.">
        <title>Complete genome sequence of Corynebacterium casei LMG S-19264T (=DSM 44701T), isolated from a smear-ripened cheese.</title>
        <authorList>
            <consortium name="US DOE Joint Genome Institute (JGI-PGF)"/>
            <person name="Walter F."/>
            <person name="Albersmeier A."/>
            <person name="Kalinowski J."/>
            <person name="Ruckert C."/>
        </authorList>
    </citation>
    <scope>NUCLEOTIDE SEQUENCE [LARGE SCALE GENOMIC DNA]</scope>
    <source>
        <strain evidence="17 18">CGMCC 1.15286</strain>
    </source>
</reference>
<dbReference type="PRINTS" id="PR00344">
    <property type="entry name" value="BCTRLSENSOR"/>
</dbReference>
<dbReference type="CDD" id="cd06225">
    <property type="entry name" value="HAMP"/>
    <property type="match status" value="1"/>
</dbReference>